<dbReference type="InterPro" id="IPR051477">
    <property type="entry name" value="Expansin_CellWall"/>
</dbReference>
<evidence type="ECO:0000313" key="6">
    <source>
        <dbReference type="Proteomes" id="UP000294933"/>
    </source>
</evidence>
<evidence type="ECO:0000256" key="1">
    <source>
        <dbReference type="ARBA" id="ARBA00022729"/>
    </source>
</evidence>
<feature type="chain" id="PRO_5021415282" evidence="3">
    <location>
        <begin position="17"/>
        <end position="170"/>
    </location>
</feature>
<feature type="compositionally biased region" description="Low complexity" evidence="2">
    <location>
        <begin position="30"/>
        <end position="56"/>
    </location>
</feature>
<feature type="compositionally biased region" description="Gly residues" evidence="2">
    <location>
        <begin position="57"/>
        <end position="69"/>
    </location>
</feature>
<feature type="region of interest" description="Disordered" evidence="2">
    <location>
        <begin position="25"/>
        <end position="70"/>
    </location>
</feature>
<dbReference type="SUPFAM" id="SSF50685">
    <property type="entry name" value="Barwin-like endoglucanases"/>
    <property type="match status" value="1"/>
</dbReference>
<evidence type="ECO:0000256" key="3">
    <source>
        <dbReference type="SAM" id="SignalP"/>
    </source>
</evidence>
<dbReference type="PANTHER" id="PTHR31836">
    <property type="match status" value="1"/>
</dbReference>
<keyword evidence="6" id="KW-1185">Reference proteome</keyword>
<keyword evidence="1 3" id="KW-0732">Signal</keyword>
<proteinExistence type="predicted"/>
<dbReference type="CDD" id="cd22191">
    <property type="entry name" value="DPBB_RlpA_EXP_N-like"/>
    <property type="match status" value="1"/>
</dbReference>
<dbReference type="OrthoDB" id="406505at2759"/>
<dbReference type="AlphaFoldDB" id="A0A4Y7PII3"/>
<dbReference type="VEuPathDB" id="FungiDB:BD410DRAFT_796898"/>
<evidence type="ECO:0000256" key="2">
    <source>
        <dbReference type="SAM" id="MobiDB-lite"/>
    </source>
</evidence>
<dbReference type="InterPro" id="IPR009009">
    <property type="entry name" value="RlpA-like_DPBB"/>
</dbReference>
<feature type="domain" description="RlpA-like protein double-psi beta-barrel" evidence="4">
    <location>
        <begin position="74"/>
        <end position="166"/>
    </location>
</feature>
<accession>A0A4Y7PII3</accession>
<protein>
    <submittedName>
        <fullName evidence="5">Barwin-like endoglucanase</fullName>
    </submittedName>
</protein>
<dbReference type="EMBL" id="ML170303">
    <property type="protein sequence ID" value="TDL14868.1"/>
    <property type="molecule type" value="Genomic_DNA"/>
</dbReference>
<dbReference type="STRING" id="50990.A0A4Y7PII3"/>
<dbReference type="Pfam" id="PF03330">
    <property type="entry name" value="DPBB_1"/>
    <property type="match status" value="1"/>
</dbReference>
<evidence type="ECO:0000259" key="4">
    <source>
        <dbReference type="Pfam" id="PF03330"/>
    </source>
</evidence>
<name>A0A4Y7PII3_9AGAM</name>
<evidence type="ECO:0000313" key="5">
    <source>
        <dbReference type="EMBL" id="TDL14868.1"/>
    </source>
</evidence>
<sequence length="170" mass="17250">MRNLPLILSILPIALGVAYRHGHGSWSSNTDTTTTTDDSGQYPTTTTNTTGPSPSSGGDGGGGGGGGDGTTVTGGKATFYNQEGGTGACGNKFTDEDFICAVDAARYSASLCGKQIIVTNTDNEKQVTVTVQDMCPGCPNAASLDLSVAAFNQIGDPDTGVLNIKYEISG</sequence>
<dbReference type="Gene3D" id="2.40.40.10">
    <property type="entry name" value="RlpA-like domain"/>
    <property type="match status" value="1"/>
</dbReference>
<feature type="signal peptide" evidence="3">
    <location>
        <begin position="1"/>
        <end position="16"/>
    </location>
</feature>
<dbReference type="PANTHER" id="PTHR31836:SF28">
    <property type="entry name" value="SRCR DOMAIN-CONTAINING PROTEIN-RELATED"/>
    <property type="match status" value="1"/>
</dbReference>
<gene>
    <name evidence="5" type="ORF">BD410DRAFT_796898</name>
</gene>
<organism evidence="5 6">
    <name type="scientific">Rickenella mellea</name>
    <dbReference type="NCBI Taxonomy" id="50990"/>
    <lineage>
        <taxon>Eukaryota</taxon>
        <taxon>Fungi</taxon>
        <taxon>Dikarya</taxon>
        <taxon>Basidiomycota</taxon>
        <taxon>Agaricomycotina</taxon>
        <taxon>Agaricomycetes</taxon>
        <taxon>Hymenochaetales</taxon>
        <taxon>Rickenellaceae</taxon>
        <taxon>Rickenella</taxon>
    </lineage>
</organism>
<reference evidence="5 6" key="1">
    <citation type="submission" date="2018-06" db="EMBL/GenBank/DDBJ databases">
        <title>A transcriptomic atlas of mushroom development highlights an independent origin of complex multicellularity.</title>
        <authorList>
            <consortium name="DOE Joint Genome Institute"/>
            <person name="Krizsan K."/>
            <person name="Almasi E."/>
            <person name="Merenyi Z."/>
            <person name="Sahu N."/>
            <person name="Viragh M."/>
            <person name="Koszo T."/>
            <person name="Mondo S."/>
            <person name="Kiss B."/>
            <person name="Balint B."/>
            <person name="Kues U."/>
            <person name="Barry K."/>
            <person name="Hegedus J.C."/>
            <person name="Henrissat B."/>
            <person name="Johnson J."/>
            <person name="Lipzen A."/>
            <person name="Ohm R."/>
            <person name="Nagy I."/>
            <person name="Pangilinan J."/>
            <person name="Yan J."/>
            <person name="Xiong Y."/>
            <person name="Grigoriev I.V."/>
            <person name="Hibbett D.S."/>
            <person name="Nagy L.G."/>
        </authorList>
    </citation>
    <scope>NUCLEOTIDE SEQUENCE [LARGE SCALE GENOMIC DNA]</scope>
    <source>
        <strain evidence="5 6">SZMC22713</strain>
    </source>
</reference>
<dbReference type="InterPro" id="IPR036908">
    <property type="entry name" value="RlpA-like_sf"/>
</dbReference>
<dbReference type="Proteomes" id="UP000294933">
    <property type="component" value="Unassembled WGS sequence"/>
</dbReference>